<evidence type="ECO:0000256" key="1">
    <source>
        <dbReference type="ARBA" id="ARBA00004651"/>
    </source>
</evidence>
<evidence type="ECO:0000313" key="10">
    <source>
        <dbReference type="Proteomes" id="UP000249005"/>
    </source>
</evidence>
<comment type="similarity">
    <text evidence="7">Belongs to the GntP permease family.</text>
</comment>
<dbReference type="GO" id="GO:0005886">
    <property type="term" value="C:plasma membrane"/>
    <property type="evidence" value="ECO:0007669"/>
    <property type="project" value="UniProtKB-SubCell"/>
</dbReference>
<evidence type="ECO:0000256" key="4">
    <source>
        <dbReference type="ARBA" id="ARBA00022692"/>
    </source>
</evidence>
<dbReference type="PANTHER" id="PTHR30354:SF22">
    <property type="entry name" value="HIGH-AFFINITY GLUCONATE TRANSPORTER"/>
    <property type="match status" value="1"/>
</dbReference>
<sequence>MPLLYVALGVALLLFLMLRLKVHCFVALILVALFVGLIQGMPVLNALNSIKHGVGGTLSNLALIMGFGAMLGKLLGDSGGAQRIAMTLVDKFGEKNIQVAVAATGFIVGFALFFEVGIILLMPLVITLALRLRISLLFVGIPMAAAISVTHCFLPPHPGPTAIANIFNADMGRTLIYGVIIAIPAIVVSGILFARMPYIRRMNPEIHMGFANREFSEDEMPGFGVSVFTALIPVILMALRAVLEMSLAKGHAVLPYAEFFGDPVIATLIAAIVALYTFGYKRGKTVAEITSSIESSAKLIAMMLLIIGAGGAFKQVLIDSGVKDYIASQMHAFSFSPILLAWIIAVILRLALGSATVTALTTGGIVFPLIQATGVSPELMVLAVGSGSVFFSHVNDPGFWMIKEYFNLTVVETLKSWSVLETIISICGLLGCLAINAFL</sequence>
<evidence type="ECO:0000256" key="2">
    <source>
        <dbReference type="ARBA" id="ARBA00022448"/>
    </source>
</evidence>
<feature type="transmembrane region" description="Helical" evidence="8">
    <location>
        <begin position="220"/>
        <end position="239"/>
    </location>
</feature>
<feature type="transmembrane region" description="Helical" evidence="8">
    <location>
        <begin position="299"/>
        <end position="318"/>
    </location>
</feature>
<feature type="transmembrane region" description="Helical" evidence="8">
    <location>
        <begin position="174"/>
        <end position="199"/>
    </location>
</feature>
<evidence type="ECO:0000313" key="9">
    <source>
        <dbReference type="EMBL" id="SQI36403.1"/>
    </source>
</evidence>
<keyword evidence="6 8" id="KW-0472">Membrane</keyword>
<feature type="transmembrane region" description="Helical" evidence="8">
    <location>
        <begin position="6"/>
        <end position="37"/>
    </location>
</feature>
<dbReference type="KEGG" id="lri:NCTC12151_00743"/>
<gene>
    <name evidence="9" type="primary">gntT</name>
    <name evidence="9" type="ORF">NCTC12151_00743</name>
</gene>
<feature type="transmembrane region" description="Helical" evidence="8">
    <location>
        <begin position="416"/>
        <end position="438"/>
    </location>
</feature>
<reference evidence="9 10" key="1">
    <citation type="submission" date="2018-06" db="EMBL/GenBank/DDBJ databases">
        <authorList>
            <consortium name="Pathogen Informatics"/>
            <person name="Doyle S."/>
        </authorList>
    </citation>
    <scope>NUCLEOTIDE SEQUENCE [LARGE SCALE GENOMIC DNA]</scope>
    <source>
        <strain evidence="9 10">NCTC12151</strain>
    </source>
</reference>
<dbReference type="RefSeq" id="WP_111739347.1">
    <property type="nucleotide sequence ID" value="NZ_LR698987.1"/>
</dbReference>
<evidence type="ECO:0000256" key="7">
    <source>
        <dbReference type="ARBA" id="ARBA00049663"/>
    </source>
</evidence>
<keyword evidence="10" id="KW-1185">Reference proteome</keyword>
<accession>A0A2X4UB64</accession>
<dbReference type="Proteomes" id="UP000249005">
    <property type="component" value="Chromosome 1"/>
</dbReference>
<dbReference type="EMBL" id="LS483470">
    <property type="protein sequence ID" value="SQI36403.1"/>
    <property type="molecule type" value="Genomic_DNA"/>
</dbReference>
<keyword evidence="4 8" id="KW-0812">Transmembrane</keyword>
<evidence type="ECO:0000256" key="6">
    <source>
        <dbReference type="ARBA" id="ARBA00023136"/>
    </source>
</evidence>
<protein>
    <submittedName>
        <fullName evidence="9">Gnt-I system</fullName>
    </submittedName>
</protein>
<dbReference type="NCBIfam" id="TIGR00791">
    <property type="entry name" value="gntP"/>
    <property type="match status" value="1"/>
</dbReference>
<dbReference type="AlphaFoldDB" id="A0A2X4UB64"/>
<dbReference type="GO" id="GO:0015128">
    <property type="term" value="F:gluconate transmembrane transporter activity"/>
    <property type="evidence" value="ECO:0007669"/>
    <property type="project" value="InterPro"/>
</dbReference>
<keyword evidence="2" id="KW-0813">Transport</keyword>
<name>A0A2X4UB64_9GAMM</name>
<evidence type="ECO:0000256" key="3">
    <source>
        <dbReference type="ARBA" id="ARBA00022475"/>
    </source>
</evidence>
<proteinExistence type="inferred from homology"/>
<organism evidence="9 10">
    <name type="scientific">Leminorella richardii</name>
    <dbReference type="NCBI Taxonomy" id="158841"/>
    <lineage>
        <taxon>Bacteria</taxon>
        <taxon>Pseudomonadati</taxon>
        <taxon>Pseudomonadota</taxon>
        <taxon>Gammaproteobacteria</taxon>
        <taxon>Enterobacterales</taxon>
        <taxon>Budviciaceae</taxon>
        <taxon>Leminorella</taxon>
    </lineage>
</organism>
<dbReference type="PANTHER" id="PTHR30354">
    <property type="entry name" value="GNT FAMILY GLUCONATE TRANSPORTER"/>
    <property type="match status" value="1"/>
</dbReference>
<dbReference type="Pfam" id="PF02447">
    <property type="entry name" value="GntP_permease"/>
    <property type="match status" value="1"/>
</dbReference>
<feature type="transmembrane region" description="Helical" evidence="8">
    <location>
        <begin position="58"/>
        <end position="76"/>
    </location>
</feature>
<keyword evidence="3" id="KW-1003">Cell membrane</keyword>
<dbReference type="OrthoDB" id="9787129at2"/>
<keyword evidence="5 8" id="KW-1133">Transmembrane helix</keyword>
<feature type="transmembrane region" description="Helical" evidence="8">
    <location>
        <begin position="96"/>
        <end position="122"/>
    </location>
</feature>
<dbReference type="InterPro" id="IPR003474">
    <property type="entry name" value="Glcn_transporter"/>
</dbReference>
<comment type="subcellular location">
    <subcellularLocation>
        <location evidence="1">Cell membrane</location>
        <topology evidence="1">Multi-pass membrane protein</topology>
    </subcellularLocation>
</comment>
<feature type="transmembrane region" description="Helical" evidence="8">
    <location>
        <begin position="338"/>
        <end position="367"/>
    </location>
</feature>
<dbReference type="PIRSF" id="PIRSF002746">
    <property type="entry name" value="Gluconate_transporter"/>
    <property type="match status" value="1"/>
</dbReference>
<evidence type="ECO:0000256" key="8">
    <source>
        <dbReference type="SAM" id="Phobius"/>
    </source>
</evidence>
<feature type="transmembrane region" description="Helical" evidence="8">
    <location>
        <begin position="134"/>
        <end position="154"/>
    </location>
</feature>
<evidence type="ECO:0000256" key="5">
    <source>
        <dbReference type="ARBA" id="ARBA00022989"/>
    </source>
</evidence>
<feature type="transmembrane region" description="Helical" evidence="8">
    <location>
        <begin position="259"/>
        <end position="278"/>
    </location>
</feature>